<dbReference type="RefSeq" id="WP_188422288.1">
    <property type="nucleotide sequence ID" value="NZ_BMCK01000005.1"/>
</dbReference>
<dbReference type="EMBL" id="BMCK01000005">
    <property type="protein sequence ID" value="GGD28152.1"/>
    <property type="molecule type" value="Genomic_DNA"/>
</dbReference>
<evidence type="ECO:0000256" key="1">
    <source>
        <dbReference type="SAM" id="Phobius"/>
    </source>
</evidence>
<comment type="caution">
    <text evidence="3">The sequence shown here is derived from an EMBL/GenBank/DDBJ whole genome shotgun (WGS) entry which is preliminary data.</text>
</comment>
<feature type="transmembrane region" description="Helical" evidence="1">
    <location>
        <begin position="39"/>
        <end position="57"/>
    </location>
</feature>
<feature type="transmembrane region" description="Helical" evidence="1">
    <location>
        <begin position="133"/>
        <end position="151"/>
    </location>
</feature>
<dbReference type="Proteomes" id="UP000630594">
    <property type="component" value="Unassembled WGS sequence"/>
</dbReference>
<proteinExistence type="predicted"/>
<reference evidence="4" key="1">
    <citation type="journal article" date="2019" name="Int. J. Syst. Evol. Microbiol.">
        <title>The Global Catalogue of Microorganisms (GCM) 10K type strain sequencing project: providing services to taxonomists for standard genome sequencing and annotation.</title>
        <authorList>
            <consortium name="The Broad Institute Genomics Platform"/>
            <consortium name="The Broad Institute Genome Sequencing Center for Infectious Disease"/>
            <person name="Wu L."/>
            <person name="Ma J."/>
        </authorList>
    </citation>
    <scope>NUCLEOTIDE SEQUENCE [LARGE SCALE GENOMIC DNA]</scope>
    <source>
        <strain evidence="4">CCM 7403</strain>
    </source>
</reference>
<feature type="transmembrane region" description="Helical" evidence="1">
    <location>
        <begin position="69"/>
        <end position="94"/>
    </location>
</feature>
<feature type="transmembrane region" description="Helical" evidence="1">
    <location>
        <begin position="101"/>
        <end position="121"/>
    </location>
</feature>
<evidence type="ECO:0000313" key="3">
    <source>
        <dbReference type="EMBL" id="GGD28152.1"/>
    </source>
</evidence>
<gene>
    <name evidence="3" type="ORF">GCM10007231_29590</name>
</gene>
<feature type="transmembrane region" description="Helical" evidence="1">
    <location>
        <begin position="12"/>
        <end position="32"/>
    </location>
</feature>
<accession>A0ABQ1QHP8</accession>
<evidence type="ECO:0000259" key="2">
    <source>
        <dbReference type="Pfam" id="PF04892"/>
    </source>
</evidence>
<keyword evidence="1" id="KW-1133">Transmembrane helix</keyword>
<keyword evidence="1" id="KW-0472">Membrane</keyword>
<protein>
    <recommendedName>
        <fullName evidence="2">VanZ-like domain-containing protein</fullName>
    </recommendedName>
</protein>
<evidence type="ECO:0000313" key="4">
    <source>
        <dbReference type="Proteomes" id="UP000630594"/>
    </source>
</evidence>
<name>A0ABQ1QHP8_9ACTN</name>
<sequence>MLSTILVEHPWLTTVTLAALVVLGPFVGAWLVDRRRTTGVLLGLALVVLTALTLVPTSRDLERGCFVEWSVPTLGAVELVANVILFVPVVLLLGVLLRRPVVALLGASGASLLIEAVQAVVPALGRSCSTNDWVSNTIGAALGALLALVALKLHHRFSGDRGPELVSADAS</sequence>
<dbReference type="InterPro" id="IPR006976">
    <property type="entry name" value="VanZ-like"/>
</dbReference>
<keyword evidence="4" id="KW-1185">Reference proteome</keyword>
<dbReference type="Pfam" id="PF04892">
    <property type="entry name" value="VanZ"/>
    <property type="match status" value="1"/>
</dbReference>
<keyword evidence="1" id="KW-0812">Transmembrane</keyword>
<organism evidence="3 4">
    <name type="scientific">Nocardioides daphniae</name>
    <dbReference type="NCBI Taxonomy" id="402297"/>
    <lineage>
        <taxon>Bacteria</taxon>
        <taxon>Bacillati</taxon>
        <taxon>Actinomycetota</taxon>
        <taxon>Actinomycetes</taxon>
        <taxon>Propionibacteriales</taxon>
        <taxon>Nocardioidaceae</taxon>
        <taxon>Nocardioides</taxon>
    </lineage>
</organism>
<feature type="domain" description="VanZ-like" evidence="2">
    <location>
        <begin position="49"/>
        <end position="149"/>
    </location>
</feature>